<dbReference type="InterPro" id="IPR015947">
    <property type="entry name" value="PUA-like_sf"/>
</dbReference>
<organism evidence="2 3">
    <name type="scientific">Rhodoferax koreensis</name>
    <dbReference type="NCBI Taxonomy" id="1842727"/>
    <lineage>
        <taxon>Bacteria</taxon>
        <taxon>Pseudomonadati</taxon>
        <taxon>Pseudomonadota</taxon>
        <taxon>Betaproteobacteria</taxon>
        <taxon>Burkholderiales</taxon>
        <taxon>Comamonadaceae</taxon>
        <taxon>Rhodoferax</taxon>
    </lineage>
</organism>
<sequence>MKALSVRQPWAWLIVNGYKPVENRTWETLYRGPVLMHASKTMTAADFEACQIFLASDPLTRHLVDVLPQPLYLPRGGIVGRADVVACQRAHESPFFVGPFGHVLANARPLPFTPLTGRLGYFNASGVWS</sequence>
<gene>
    <name evidence="2" type="ORF">RD110_18765</name>
</gene>
<dbReference type="AlphaFoldDB" id="A0A1P8JZ16"/>
<reference evidence="2 3" key="1">
    <citation type="submission" date="2017-01" db="EMBL/GenBank/DDBJ databases">
        <authorList>
            <person name="Mah S.A."/>
            <person name="Swanson W.J."/>
            <person name="Moy G.W."/>
            <person name="Vacquier V.D."/>
        </authorList>
    </citation>
    <scope>NUCLEOTIDE SEQUENCE [LARGE SCALE GENOMIC DNA]</scope>
    <source>
        <strain evidence="2 3">DCY110</strain>
    </source>
</reference>
<feature type="domain" description="ASCH" evidence="1">
    <location>
        <begin position="4"/>
        <end position="88"/>
    </location>
</feature>
<dbReference type="KEGG" id="rhy:RD110_18765"/>
<dbReference type="Gene3D" id="2.30.130.30">
    <property type="entry name" value="Hypothetical protein"/>
    <property type="match status" value="1"/>
</dbReference>
<evidence type="ECO:0000313" key="2">
    <source>
        <dbReference type="EMBL" id="APW38997.1"/>
    </source>
</evidence>
<dbReference type="EMBL" id="CP019236">
    <property type="protein sequence ID" value="APW38997.1"/>
    <property type="molecule type" value="Genomic_DNA"/>
</dbReference>
<evidence type="ECO:0000259" key="1">
    <source>
        <dbReference type="Pfam" id="PF04266"/>
    </source>
</evidence>
<keyword evidence="3" id="KW-1185">Reference proteome</keyword>
<protein>
    <recommendedName>
        <fullName evidence="1">ASCH domain-containing protein</fullName>
    </recommendedName>
</protein>
<proteinExistence type="predicted"/>
<name>A0A1P8JZ16_9BURK</name>
<dbReference type="Pfam" id="PF04266">
    <property type="entry name" value="ASCH"/>
    <property type="match status" value="1"/>
</dbReference>
<accession>A0A1P8JZ16</accession>
<dbReference type="CDD" id="cd06554">
    <property type="entry name" value="ASCH_ASC-1_like"/>
    <property type="match status" value="1"/>
</dbReference>
<dbReference type="OrthoDB" id="359066at2"/>
<dbReference type="Proteomes" id="UP000186609">
    <property type="component" value="Chromosome"/>
</dbReference>
<dbReference type="STRING" id="1842727.RD110_18765"/>
<dbReference type="SUPFAM" id="SSF88697">
    <property type="entry name" value="PUA domain-like"/>
    <property type="match status" value="1"/>
</dbReference>
<dbReference type="InterPro" id="IPR007374">
    <property type="entry name" value="ASCH_domain"/>
</dbReference>
<dbReference type="RefSeq" id="WP_076201036.1">
    <property type="nucleotide sequence ID" value="NZ_CP019236.1"/>
</dbReference>
<evidence type="ECO:0000313" key="3">
    <source>
        <dbReference type="Proteomes" id="UP000186609"/>
    </source>
</evidence>